<comment type="caution">
    <text evidence="4">The sequence shown here is derived from an EMBL/GenBank/DDBJ whole genome shotgun (WGS) entry which is preliminary data.</text>
</comment>
<dbReference type="PANTHER" id="PTHR43861">
    <property type="entry name" value="TRANS-ACONITATE 2-METHYLTRANSFERASE-RELATED"/>
    <property type="match status" value="1"/>
</dbReference>
<evidence type="ECO:0000256" key="2">
    <source>
        <dbReference type="ARBA" id="ARBA00022679"/>
    </source>
</evidence>
<dbReference type="CDD" id="cd02440">
    <property type="entry name" value="AdoMet_MTases"/>
    <property type="match status" value="1"/>
</dbReference>
<dbReference type="EMBL" id="RWIS01000005">
    <property type="protein sequence ID" value="RSK34020.1"/>
    <property type="molecule type" value="Genomic_DNA"/>
</dbReference>
<dbReference type="SUPFAM" id="SSF53335">
    <property type="entry name" value="S-adenosyl-L-methionine-dependent methyltransferases"/>
    <property type="match status" value="1"/>
</dbReference>
<proteinExistence type="predicted"/>
<keyword evidence="5" id="KW-1185">Reference proteome</keyword>
<evidence type="ECO:0000313" key="4">
    <source>
        <dbReference type="EMBL" id="RSK34020.1"/>
    </source>
</evidence>
<keyword evidence="2 4" id="KW-0808">Transferase</keyword>
<gene>
    <name evidence="4" type="ORF">EI290_09975</name>
</gene>
<feature type="domain" description="Methyltransferase" evidence="3">
    <location>
        <begin position="56"/>
        <end position="150"/>
    </location>
</feature>
<reference evidence="4 5" key="1">
    <citation type="submission" date="2018-12" db="EMBL/GenBank/DDBJ databases">
        <authorList>
            <person name="Feng G."/>
            <person name="Zhu H."/>
        </authorList>
    </citation>
    <scope>NUCLEOTIDE SEQUENCE [LARGE SCALE GENOMIC DNA]</scope>
    <source>
        <strain evidence="4 5">9PBR-2</strain>
    </source>
</reference>
<dbReference type="Pfam" id="PF13649">
    <property type="entry name" value="Methyltransf_25"/>
    <property type="match status" value="1"/>
</dbReference>
<evidence type="ECO:0000256" key="1">
    <source>
        <dbReference type="ARBA" id="ARBA00022603"/>
    </source>
</evidence>
<organism evidence="4 5">
    <name type="scientific">Hymenobacter metallilatus</name>
    <dbReference type="NCBI Taxonomy" id="2493666"/>
    <lineage>
        <taxon>Bacteria</taxon>
        <taxon>Pseudomonadati</taxon>
        <taxon>Bacteroidota</taxon>
        <taxon>Cytophagia</taxon>
        <taxon>Cytophagales</taxon>
        <taxon>Hymenobacteraceae</taxon>
        <taxon>Hymenobacter</taxon>
    </lineage>
</organism>
<dbReference type="InterPro" id="IPR041698">
    <property type="entry name" value="Methyltransf_25"/>
</dbReference>
<dbReference type="Gene3D" id="3.40.50.150">
    <property type="entry name" value="Vaccinia Virus protein VP39"/>
    <property type="match status" value="1"/>
</dbReference>
<name>A0A3R9PCS5_9BACT</name>
<keyword evidence="1 4" id="KW-0489">Methyltransferase</keyword>
<dbReference type="GO" id="GO:0008168">
    <property type="term" value="F:methyltransferase activity"/>
    <property type="evidence" value="ECO:0007669"/>
    <property type="project" value="UniProtKB-KW"/>
</dbReference>
<dbReference type="OrthoDB" id="8385759at2"/>
<dbReference type="GO" id="GO:0032259">
    <property type="term" value="P:methylation"/>
    <property type="evidence" value="ECO:0007669"/>
    <property type="project" value="UniProtKB-KW"/>
</dbReference>
<dbReference type="AlphaFoldDB" id="A0A3R9PCS5"/>
<dbReference type="PANTHER" id="PTHR43861:SF1">
    <property type="entry name" value="TRANS-ACONITATE 2-METHYLTRANSFERASE"/>
    <property type="match status" value="1"/>
</dbReference>
<evidence type="ECO:0000259" key="3">
    <source>
        <dbReference type="Pfam" id="PF13649"/>
    </source>
</evidence>
<protein>
    <submittedName>
        <fullName evidence="4">Class I SAM-dependent methyltransferase</fullName>
    </submittedName>
</protein>
<dbReference type="RefSeq" id="WP_125429245.1">
    <property type="nucleotide sequence ID" value="NZ_RWIS01000005.1"/>
</dbReference>
<dbReference type="Proteomes" id="UP000280066">
    <property type="component" value="Unassembled WGS sequence"/>
</dbReference>
<dbReference type="InterPro" id="IPR029063">
    <property type="entry name" value="SAM-dependent_MTases_sf"/>
</dbReference>
<accession>A0A3R9PCS5</accession>
<evidence type="ECO:0000313" key="5">
    <source>
        <dbReference type="Proteomes" id="UP000280066"/>
    </source>
</evidence>
<sequence>MSAADNYLELNRRLWNAKTDYHMQSAFYNVAGFRAGESSLNEVELGLLGDVAGQQILHLQCHFGLDTMSLSRLGGHVTGVDLADAAIDRARSLAAELQLDTQFICADVYALPQHLHQQFDVVFTTFGVLGWLPDMQQWAAVVAQFLKPGGRLILVEFHPVVWMFDPHFTRIEYAYFNRETITETEVGTYAEPTAPIQETAVSWNHSLGEVVGALLGQGLALDHFEEYDYSPYNCFAGLEQVAERRYQLSALPGKLPLMYSVVARKKH</sequence>